<evidence type="ECO:0000256" key="3">
    <source>
        <dbReference type="ARBA" id="ARBA00022679"/>
    </source>
</evidence>
<dbReference type="EMBL" id="NMVO01000013">
    <property type="protein sequence ID" value="OYO13427.1"/>
    <property type="molecule type" value="Genomic_DNA"/>
</dbReference>
<comment type="subcellular location">
    <subcellularLocation>
        <location evidence="1">Membrane</location>
        <topology evidence="1">Multi-pass membrane protein</topology>
    </subcellularLocation>
</comment>
<dbReference type="InterPro" id="IPR049829">
    <property type="entry name" value="MptA/B-like"/>
</dbReference>
<feature type="transmembrane region" description="Helical" evidence="8">
    <location>
        <begin position="467"/>
        <end position="485"/>
    </location>
</feature>
<protein>
    <recommendedName>
        <fullName evidence="11">DUF2029 domain-containing protein</fullName>
    </recommendedName>
</protein>
<evidence type="ECO:0000256" key="8">
    <source>
        <dbReference type="SAM" id="Phobius"/>
    </source>
</evidence>
<feature type="transmembrane region" description="Helical" evidence="8">
    <location>
        <begin position="161"/>
        <end position="183"/>
    </location>
</feature>
<feature type="transmembrane region" description="Helical" evidence="8">
    <location>
        <begin position="273"/>
        <end position="290"/>
    </location>
</feature>
<keyword evidence="2" id="KW-0328">Glycosyltransferase</keyword>
<evidence type="ECO:0000256" key="1">
    <source>
        <dbReference type="ARBA" id="ARBA00004141"/>
    </source>
</evidence>
<keyword evidence="5 8" id="KW-1133">Transmembrane helix</keyword>
<feature type="transmembrane region" description="Helical" evidence="8">
    <location>
        <begin position="190"/>
        <end position="210"/>
    </location>
</feature>
<feature type="transmembrane region" description="Helical" evidence="8">
    <location>
        <begin position="373"/>
        <end position="395"/>
    </location>
</feature>
<evidence type="ECO:0008006" key="11">
    <source>
        <dbReference type="Google" id="ProtNLM"/>
    </source>
</evidence>
<evidence type="ECO:0000256" key="2">
    <source>
        <dbReference type="ARBA" id="ARBA00022676"/>
    </source>
</evidence>
<dbReference type="OrthoDB" id="5242303at2"/>
<feature type="transmembrane region" description="Helical" evidence="8">
    <location>
        <begin position="97"/>
        <end position="115"/>
    </location>
</feature>
<evidence type="ECO:0000256" key="7">
    <source>
        <dbReference type="ARBA" id="ARBA00043987"/>
    </source>
</evidence>
<feature type="transmembrane region" description="Helical" evidence="8">
    <location>
        <begin position="66"/>
        <end position="85"/>
    </location>
</feature>
<organism evidence="9 10">
    <name type="scientific">Enemella evansiae</name>
    <dbReference type="NCBI Taxonomy" id="2016499"/>
    <lineage>
        <taxon>Bacteria</taxon>
        <taxon>Bacillati</taxon>
        <taxon>Actinomycetota</taxon>
        <taxon>Actinomycetes</taxon>
        <taxon>Propionibacteriales</taxon>
        <taxon>Propionibacteriaceae</taxon>
        <taxon>Enemella</taxon>
    </lineage>
</organism>
<feature type="transmembrane region" description="Helical" evidence="8">
    <location>
        <begin position="431"/>
        <end position="452"/>
    </location>
</feature>
<accession>A0A255GBZ4</accession>
<dbReference type="GO" id="GO:0016020">
    <property type="term" value="C:membrane"/>
    <property type="evidence" value="ECO:0007669"/>
    <property type="project" value="UniProtKB-SubCell"/>
</dbReference>
<keyword evidence="10" id="KW-1185">Reference proteome</keyword>
<name>A0A255GBZ4_9ACTN</name>
<evidence type="ECO:0000256" key="4">
    <source>
        <dbReference type="ARBA" id="ARBA00022692"/>
    </source>
</evidence>
<feature type="transmembrane region" description="Helical" evidence="8">
    <location>
        <begin position="492"/>
        <end position="509"/>
    </location>
</feature>
<evidence type="ECO:0000256" key="6">
    <source>
        <dbReference type="ARBA" id="ARBA00023136"/>
    </source>
</evidence>
<comment type="caution">
    <text evidence="9">The sequence shown here is derived from an EMBL/GenBank/DDBJ whole genome shotgun (WGS) entry which is preliminary data.</text>
</comment>
<dbReference type="RefSeq" id="WP_094405602.1">
    <property type="nucleotide sequence ID" value="NZ_NMVN01000013.1"/>
</dbReference>
<gene>
    <name evidence="9" type="ORF">CGZ94_10630</name>
</gene>
<feature type="transmembrane region" description="Helical" evidence="8">
    <location>
        <begin position="302"/>
        <end position="327"/>
    </location>
</feature>
<reference evidence="9 10" key="1">
    <citation type="submission" date="2017-07" db="EMBL/GenBank/DDBJ databases">
        <title>Draft whole genome sequences of clinical Proprionibacteriaceae strains.</title>
        <authorList>
            <person name="Bernier A.-M."/>
            <person name="Bernard K."/>
            <person name="Domingo M.-C."/>
        </authorList>
    </citation>
    <scope>NUCLEOTIDE SEQUENCE [LARGE SCALE GENOMIC DNA]</scope>
    <source>
        <strain evidence="9 10">NML 030167</strain>
    </source>
</reference>
<dbReference type="Proteomes" id="UP000215896">
    <property type="component" value="Unassembled WGS sequence"/>
</dbReference>
<dbReference type="Pfam" id="PF26314">
    <property type="entry name" value="MptA_B_family"/>
    <property type="match status" value="1"/>
</dbReference>
<comment type="similarity">
    <text evidence="7">Belongs to the MptA/B family.</text>
</comment>
<dbReference type="NCBIfam" id="NF038066">
    <property type="entry name" value="MptB"/>
    <property type="match status" value="1"/>
</dbReference>
<keyword evidence="6 8" id="KW-0472">Membrane</keyword>
<dbReference type="GO" id="GO:0016757">
    <property type="term" value="F:glycosyltransferase activity"/>
    <property type="evidence" value="ECO:0007669"/>
    <property type="project" value="UniProtKB-KW"/>
</dbReference>
<keyword evidence="4 8" id="KW-0812">Transmembrane</keyword>
<dbReference type="AlphaFoldDB" id="A0A255GBZ4"/>
<feature type="transmembrane region" description="Helical" evidence="8">
    <location>
        <begin position="21"/>
        <end position="46"/>
    </location>
</feature>
<proteinExistence type="inferred from homology"/>
<sequence length="535" mass="58278">MQQSGSVQTVDARPPGLVATLRIPGVLLGMLGMLCIGIAVMTPGFVPNASLDQIAPLRILRSVLKYQVGRALMAIGLALLIWAWLKLRPARVPLLNHSWVLVLWSLPVLLAPPIFSSDAFLYADQGWIIHQGLDPYEVGLTEAGGPFAINVHKVWRGTTSIYPPFALLVQYWVAVATGFQGLISVIAMRIPILIAVAVIAAFVPMVARQLGADVQLAKWFAILNPLLLIHFVGGMHNDAMMVALVLVAIWCTLRFGTPGMIVGALLVGVGATFKQPGIIAAFAIGLLPVAARLKDLAPGRRLLVIIGRSLVSCGLAAASFTAVSLAIGFEFMGWRHAANIGELTWGMSPASIVEQFIGPVLNWVGIRHGLLPFLSRVTTVLSVLMLGVLAWRYFFPDVWIGRRVRNHSVQQVAGAELPETDRSWRDHPIRWLTWGFSAIAFSGAGYHVWYLLWGGIYVGMLRYPNRLFRALIGVMILFIVVEGGLEYYGMRPIVGYLVGAALGWIFWANSTRLQIVPEPAPEAETAEERPTAVVG</sequence>
<evidence type="ECO:0000313" key="9">
    <source>
        <dbReference type="EMBL" id="OYO13427.1"/>
    </source>
</evidence>
<evidence type="ECO:0000256" key="5">
    <source>
        <dbReference type="ARBA" id="ARBA00022989"/>
    </source>
</evidence>
<evidence type="ECO:0000313" key="10">
    <source>
        <dbReference type="Proteomes" id="UP000215896"/>
    </source>
</evidence>
<keyword evidence="3" id="KW-0808">Transferase</keyword>